<evidence type="ECO:0000256" key="2">
    <source>
        <dbReference type="SAM" id="Phobius"/>
    </source>
</evidence>
<feature type="transmembrane region" description="Helical" evidence="2">
    <location>
        <begin position="249"/>
        <end position="272"/>
    </location>
</feature>
<name>A0A6H0B8M2_METRR</name>
<organism evidence="3">
    <name type="scientific">Metarhizium rileyi (strain RCEF 4871)</name>
    <name type="common">Nomuraea rileyi</name>
    <dbReference type="NCBI Taxonomy" id="1649241"/>
    <lineage>
        <taxon>Eukaryota</taxon>
        <taxon>Fungi</taxon>
        <taxon>Dikarya</taxon>
        <taxon>Ascomycota</taxon>
        <taxon>Pezizomycotina</taxon>
        <taxon>Sordariomycetes</taxon>
        <taxon>Hypocreomycetidae</taxon>
        <taxon>Hypocreales</taxon>
        <taxon>Clavicipitaceae</taxon>
        <taxon>Metarhizium</taxon>
    </lineage>
</organism>
<proteinExistence type="predicted"/>
<feature type="transmembrane region" description="Helical" evidence="2">
    <location>
        <begin position="303"/>
        <end position="325"/>
    </location>
</feature>
<keyword evidence="2" id="KW-0812">Transmembrane</keyword>
<sequence length="343" mass="38242">MTMLTEFFNDLNLWILIPSIILFFLLFEGYLGKNLKYVTLNMGWLEYLLILIWVFTLLYIYTSTDVILLDGDEDLVNKLSKSEVKVTDAININNPNLTIPAEPLSKGLSNVGIGAAVAGGMSAASTVVKKSSLPPATKLGVIAAGGAIGATLTVAAKAIDTISQEIVKNNIESRPEDNTYSLKDNTFSLRKDNLKTESENINDNTSTDSESISDNTNSNPQDSCVAFSMEEPLSFNASNEIFNLLISNYYLHIIIIYLLFNLIIILGSLYIVNKEFKLLFLKKLLGITVYNLLFKIIKMYSKFSYFWIIIILILLVISSIGSLYISNFILLHIKDICIILNNK</sequence>
<keyword evidence="3" id="KW-0496">Mitochondrion</keyword>
<gene>
    <name evidence="3" type="primary">orf343</name>
</gene>
<feature type="region of interest" description="Disordered" evidence="1">
    <location>
        <begin position="198"/>
        <end position="219"/>
    </location>
</feature>
<protein>
    <submittedName>
        <fullName evidence="3">Uncharacterized protein</fullName>
    </submittedName>
</protein>
<reference evidence="3" key="1">
    <citation type="journal article" date="2020" name="Mitochondrial DNA Part B Resour">
        <title>Complete mitogenome of the entomopathogenic fungus Metarhizium rileyi.</title>
        <authorList>
            <person name="Zhang S."/>
            <person name="Ren L.-Y."/>
            <person name="Zhang Y.-J."/>
        </authorList>
    </citation>
    <scope>NUCLEOTIDE SEQUENCE</scope>
    <source>
        <strain evidence="3">RCEF 4871</strain>
    </source>
</reference>
<accession>A0A6H0B8M2</accession>
<evidence type="ECO:0000313" key="3">
    <source>
        <dbReference type="EMBL" id="QIS49102.1"/>
    </source>
</evidence>
<geneLocation type="mitochondrion" evidence="3"/>
<evidence type="ECO:0000256" key="1">
    <source>
        <dbReference type="SAM" id="MobiDB-lite"/>
    </source>
</evidence>
<keyword evidence="2" id="KW-1133">Transmembrane helix</keyword>
<dbReference type="RefSeq" id="YP_009763324.1">
    <property type="nucleotide sequence ID" value="NC_047289.1"/>
</dbReference>
<feature type="transmembrane region" description="Helical" evidence="2">
    <location>
        <begin position="12"/>
        <end position="32"/>
    </location>
</feature>
<dbReference type="EMBL" id="MT107156">
    <property type="protein sequence ID" value="QIS49102.1"/>
    <property type="molecule type" value="Genomic_DNA"/>
</dbReference>
<keyword evidence="2" id="KW-0472">Membrane</keyword>
<dbReference type="GeneID" id="54603134"/>
<feature type="compositionally biased region" description="Polar residues" evidence="1">
    <location>
        <begin position="199"/>
        <end position="219"/>
    </location>
</feature>
<dbReference type="AlphaFoldDB" id="A0A6H0B8M2"/>
<feature type="transmembrane region" description="Helical" evidence="2">
    <location>
        <begin position="44"/>
        <end position="62"/>
    </location>
</feature>